<dbReference type="Gene3D" id="3.40.50.2000">
    <property type="entry name" value="Glycogen Phosphorylase B"/>
    <property type="match status" value="1"/>
</dbReference>
<dbReference type="InterPro" id="IPR028098">
    <property type="entry name" value="Glyco_trans_4-like_N"/>
</dbReference>
<protein>
    <submittedName>
        <fullName evidence="2">Glycosyltransferase</fullName>
    </submittedName>
</protein>
<gene>
    <name evidence="2" type="ORF">H7U22_17255</name>
</gene>
<name>A0ABR7KVN1_9SPHI</name>
<dbReference type="SUPFAM" id="SSF53756">
    <property type="entry name" value="UDP-Glycosyltransferase/glycogen phosphorylase"/>
    <property type="match status" value="1"/>
</dbReference>
<evidence type="ECO:0000313" key="3">
    <source>
        <dbReference type="Proteomes" id="UP000652755"/>
    </source>
</evidence>
<dbReference type="RefSeq" id="WP_187072601.1">
    <property type="nucleotide sequence ID" value="NZ_JACRYL010000017.1"/>
</dbReference>
<feature type="domain" description="Glycosyltransferase subfamily 4-like N-terminal" evidence="1">
    <location>
        <begin position="22"/>
        <end position="179"/>
    </location>
</feature>
<dbReference type="Pfam" id="PF13439">
    <property type="entry name" value="Glyco_transf_4"/>
    <property type="match status" value="1"/>
</dbReference>
<accession>A0ABR7KVN1</accession>
<reference evidence="2 3" key="1">
    <citation type="submission" date="2020-08" db="EMBL/GenBank/DDBJ databases">
        <authorList>
            <person name="Sun Q."/>
            <person name="Inoue M."/>
        </authorList>
    </citation>
    <scope>NUCLEOTIDE SEQUENCE [LARGE SCALE GENOMIC DNA]</scope>
    <source>
        <strain evidence="2 3">CCM 8938</strain>
    </source>
</reference>
<dbReference type="EMBL" id="JACRYL010000017">
    <property type="protein sequence ID" value="MBC6112173.1"/>
    <property type="molecule type" value="Genomic_DNA"/>
</dbReference>
<evidence type="ECO:0000259" key="1">
    <source>
        <dbReference type="Pfam" id="PF13439"/>
    </source>
</evidence>
<dbReference type="Proteomes" id="UP000652755">
    <property type="component" value="Unassembled WGS sequence"/>
</dbReference>
<organism evidence="2 3">
    <name type="scientific">Pedobacter fastidiosus</name>
    <dbReference type="NCBI Taxonomy" id="2765361"/>
    <lineage>
        <taxon>Bacteria</taxon>
        <taxon>Pseudomonadati</taxon>
        <taxon>Bacteroidota</taxon>
        <taxon>Sphingobacteriia</taxon>
        <taxon>Sphingobacteriales</taxon>
        <taxon>Sphingobacteriaceae</taxon>
        <taxon>Pedobacter</taxon>
    </lineage>
</organism>
<proteinExistence type="predicted"/>
<keyword evidence="3" id="KW-1185">Reference proteome</keyword>
<sequence>MKIWLIGSITPVNDVAGPLIIYRHFKYFEENGHQLKVITHQYAGYQEGEKWETIKLSHTKAIKFFRRIFFRKHLRWIGEEIVSYLLYLKAKNEFKIDHPDVILTTWSDYLLPCAYRLSKKHKIPLVIFCHDDLENQISSDFINNFIKRKRLKQFYQFANARLCVATGMNEEFQKRYGVWGDVLYPIGGSIFTKASINNENAEKKITFGYFGSISNGALPLLFLADCLLELNAELHISSTGFPKDGPFTEHKAIKNIGFFKERRNLINYIDETIDVCMVAQSFDVTDKVFLETNFPSKLIDMMGFNLPILILAPEYGSSARLAKSYPEVFNYINKLDKELVKASVTILQNPTYRLEKSLKVTELYKKTFDPLIIHNQLETILTKIANNA</sequence>
<comment type="caution">
    <text evidence="2">The sequence shown here is derived from an EMBL/GenBank/DDBJ whole genome shotgun (WGS) entry which is preliminary data.</text>
</comment>
<evidence type="ECO:0000313" key="2">
    <source>
        <dbReference type="EMBL" id="MBC6112173.1"/>
    </source>
</evidence>